<dbReference type="EMBL" id="BAABJY010000002">
    <property type="protein sequence ID" value="GAA4863023.1"/>
    <property type="molecule type" value="Genomic_DNA"/>
</dbReference>
<dbReference type="Gene3D" id="3.40.50.720">
    <property type="entry name" value="NAD(P)-binding Rossmann-like Domain"/>
    <property type="match status" value="1"/>
</dbReference>
<organism evidence="2 3">
    <name type="scientific">Luteimonas vadosa</name>
    <dbReference type="NCBI Taxonomy" id="1165507"/>
    <lineage>
        <taxon>Bacteria</taxon>
        <taxon>Pseudomonadati</taxon>
        <taxon>Pseudomonadota</taxon>
        <taxon>Gammaproteobacteria</taxon>
        <taxon>Lysobacterales</taxon>
        <taxon>Lysobacteraceae</taxon>
        <taxon>Luteimonas</taxon>
    </lineage>
</organism>
<dbReference type="SUPFAM" id="SSF50129">
    <property type="entry name" value="GroES-like"/>
    <property type="match status" value="1"/>
</dbReference>
<dbReference type="Proteomes" id="UP001501323">
    <property type="component" value="Unassembled WGS sequence"/>
</dbReference>
<name>A0ABP9E0P0_9GAMM</name>
<gene>
    <name evidence="2" type="ORF">GCM10023332_13920</name>
</gene>
<dbReference type="CDD" id="cd08276">
    <property type="entry name" value="MDR7"/>
    <property type="match status" value="1"/>
</dbReference>
<evidence type="ECO:0000259" key="1">
    <source>
        <dbReference type="SMART" id="SM00829"/>
    </source>
</evidence>
<keyword evidence="3" id="KW-1185">Reference proteome</keyword>
<reference evidence="3" key="1">
    <citation type="journal article" date="2019" name="Int. J. Syst. Evol. Microbiol.">
        <title>The Global Catalogue of Microorganisms (GCM) 10K type strain sequencing project: providing services to taxonomists for standard genome sequencing and annotation.</title>
        <authorList>
            <consortium name="The Broad Institute Genomics Platform"/>
            <consortium name="The Broad Institute Genome Sequencing Center for Infectious Disease"/>
            <person name="Wu L."/>
            <person name="Ma J."/>
        </authorList>
    </citation>
    <scope>NUCLEOTIDE SEQUENCE [LARGE SCALE GENOMIC DNA]</scope>
    <source>
        <strain evidence="3">JCM 18392</strain>
    </source>
</reference>
<proteinExistence type="predicted"/>
<evidence type="ECO:0000313" key="3">
    <source>
        <dbReference type="Proteomes" id="UP001501323"/>
    </source>
</evidence>
<dbReference type="InterPro" id="IPR013149">
    <property type="entry name" value="ADH-like_C"/>
</dbReference>
<sequence length="349" mass="36252">MSAIGAPLPAWRVRRGGGIASLALGEGSPRRLDAHSVRVRVEAVALNHRDLLVADGRMGTGDFRVPCSDAAGEVVEVGDAVTRFRIGDRVMPMFFPDWIDGAPQPPNVAQALGGNIDGVLQGELVVPAQALVAVPPHLCPEEAATLPCAALTAWHALFETGGLRAGQRVLVLGTGGVAIWALQLAKAAGAHVTLVSSDDAKLARARSLGADATVHYRQVPAWDDAVRRHHEGRGVDLVVETGGSGTIARSIAATRLGGTIALVGGVAGGFDVAVDAFALVGKRLAGVLVGSRAMAERLCDFVALARLRPAIDRVFAFEHAADAFAHLATGRHVGKVVVLGPGMARARRR</sequence>
<dbReference type="Pfam" id="PF00107">
    <property type="entry name" value="ADH_zinc_N"/>
    <property type="match status" value="1"/>
</dbReference>
<feature type="domain" description="Enoyl reductase (ER)" evidence="1">
    <location>
        <begin position="17"/>
        <end position="338"/>
    </location>
</feature>
<dbReference type="InterPro" id="IPR011032">
    <property type="entry name" value="GroES-like_sf"/>
</dbReference>
<protein>
    <submittedName>
        <fullName evidence="2">NAD(P)-dependent alcohol dehydrogenase</fullName>
    </submittedName>
</protein>
<dbReference type="PANTHER" id="PTHR45033">
    <property type="match status" value="1"/>
</dbReference>
<dbReference type="InterPro" id="IPR036291">
    <property type="entry name" value="NAD(P)-bd_dom_sf"/>
</dbReference>
<dbReference type="InterPro" id="IPR020843">
    <property type="entry name" value="ER"/>
</dbReference>
<accession>A0ABP9E0P0</accession>
<dbReference type="Gene3D" id="3.90.180.10">
    <property type="entry name" value="Medium-chain alcohol dehydrogenases, catalytic domain"/>
    <property type="match status" value="1"/>
</dbReference>
<dbReference type="InterPro" id="IPR052711">
    <property type="entry name" value="Zinc_ADH-like"/>
</dbReference>
<comment type="caution">
    <text evidence="2">The sequence shown here is derived from an EMBL/GenBank/DDBJ whole genome shotgun (WGS) entry which is preliminary data.</text>
</comment>
<dbReference type="SMART" id="SM00829">
    <property type="entry name" value="PKS_ER"/>
    <property type="match status" value="1"/>
</dbReference>
<dbReference type="RefSeq" id="WP_345294798.1">
    <property type="nucleotide sequence ID" value="NZ_BAABJY010000002.1"/>
</dbReference>
<dbReference type="InterPro" id="IPR013154">
    <property type="entry name" value="ADH-like_N"/>
</dbReference>
<evidence type="ECO:0000313" key="2">
    <source>
        <dbReference type="EMBL" id="GAA4863023.1"/>
    </source>
</evidence>
<dbReference type="SUPFAM" id="SSF51735">
    <property type="entry name" value="NAD(P)-binding Rossmann-fold domains"/>
    <property type="match status" value="1"/>
</dbReference>
<dbReference type="Pfam" id="PF08240">
    <property type="entry name" value="ADH_N"/>
    <property type="match status" value="1"/>
</dbReference>
<dbReference type="PANTHER" id="PTHR45033:SF2">
    <property type="entry name" value="ZINC-TYPE ALCOHOL DEHYDROGENASE-LIKE PROTEIN C1773.06C"/>
    <property type="match status" value="1"/>
</dbReference>